<feature type="non-terminal residue" evidence="1">
    <location>
        <position position="1"/>
    </location>
</feature>
<sequence>MSLPIDSKLCYILMDGLVGIAHMTISERIHPGKIVLKVRVTVSTCTGALGCEFQSHFVVGLYLQGRRMQPRSVLRFGVGAIISLLMLSSSALGSKWTDDVFITEDSLLTRTVKQLVATVNDLKNDVDMQKSNHQMIRDIIQNCLDCDVPPPLPVYRAPTTTPSSIGYGLSNLNSNRRTSGTFTPVPVQQGGCASFPPPCYQGVTCTEDSAGRAVCGQCPRGTTGDGRRCRAMITCQDRPCFVGVRCEDTPT</sequence>
<keyword evidence="2" id="KW-1185">Reference proteome</keyword>
<gene>
    <name evidence="1" type="ORF">AFUS01_LOCUS18758</name>
</gene>
<dbReference type="PANTHER" id="PTHR10199">
    <property type="entry name" value="THROMBOSPONDIN"/>
    <property type="match status" value="1"/>
</dbReference>
<organism evidence="1 2">
    <name type="scientific">Allacma fusca</name>
    <dbReference type="NCBI Taxonomy" id="39272"/>
    <lineage>
        <taxon>Eukaryota</taxon>
        <taxon>Metazoa</taxon>
        <taxon>Ecdysozoa</taxon>
        <taxon>Arthropoda</taxon>
        <taxon>Hexapoda</taxon>
        <taxon>Collembola</taxon>
        <taxon>Symphypleona</taxon>
        <taxon>Sminthuridae</taxon>
        <taxon>Allacma</taxon>
    </lineage>
</organism>
<evidence type="ECO:0000313" key="1">
    <source>
        <dbReference type="EMBL" id="CAG7730085.1"/>
    </source>
</evidence>
<name>A0A8J2P312_9HEXA</name>
<reference evidence="1" key="1">
    <citation type="submission" date="2021-06" db="EMBL/GenBank/DDBJ databases">
        <authorList>
            <person name="Hodson N. C."/>
            <person name="Mongue J. A."/>
            <person name="Jaron S. K."/>
        </authorList>
    </citation>
    <scope>NUCLEOTIDE SEQUENCE</scope>
</reference>
<dbReference type="AlphaFoldDB" id="A0A8J2P312"/>
<dbReference type="Proteomes" id="UP000708208">
    <property type="component" value="Unassembled WGS sequence"/>
</dbReference>
<dbReference type="EMBL" id="CAJVCH010188790">
    <property type="protein sequence ID" value="CAG7730085.1"/>
    <property type="molecule type" value="Genomic_DNA"/>
</dbReference>
<protein>
    <submittedName>
        <fullName evidence="1">Uncharacterized protein</fullName>
    </submittedName>
</protein>
<accession>A0A8J2P312</accession>
<comment type="caution">
    <text evidence="1">The sequence shown here is derived from an EMBL/GenBank/DDBJ whole genome shotgun (WGS) entry which is preliminary data.</text>
</comment>
<evidence type="ECO:0000313" key="2">
    <source>
        <dbReference type="Proteomes" id="UP000708208"/>
    </source>
</evidence>
<proteinExistence type="predicted"/>
<dbReference type="OrthoDB" id="14563at2759"/>